<reference evidence="2 3" key="1">
    <citation type="submission" date="2019-04" db="EMBL/GenBank/DDBJ databases">
        <title>An improved genome assembly and genetic linkage map for asparagus bean, Vigna unguiculata ssp. sesquipedialis.</title>
        <authorList>
            <person name="Xia Q."/>
            <person name="Zhang R."/>
            <person name="Dong Y."/>
        </authorList>
    </citation>
    <scope>NUCLEOTIDE SEQUENCE [LARGE SCALE GENOMIC DNA]</scope>
    <source>
        <tissue evidence="2">Leaf</tissue>
    </source>
</reference>
<protein>
    <submittedName>
        <fullName evidence="2">Uncharacterized protein</fullName>
    </submittedName>
</protein>
<feature type="region of interest" description="Disordered" evidence="1">
    <location>
        <begin position="88"/>
        <end position="108"/>
    </location>
</feature>
<dbReference type="Proteomes" id="UP000501690">
    <property type="component" value="Linkage Group LG1"/>
</dbReference>
<accession>A0A4D6KU73</accession>
<evidence type="ECO:0000256" key="1">
    <source>
        <dbReference type="SAM" id="MobiDB-lite"/>
    </source>
</evidence>
<proteinExistence type="predicted"/>
<dbReference type="EMBL" id="CP039345">
    <property type="protein sequence ID" value="QCD79397.1"/>
    <property type="molecule type" value="Genomic_DNA"/>
</dbReference>
<evidence type="ECO:0000313" key="2">
    <source>
        <dbReference type="EMBL" id="QCD79397.1"/>
    </source>
</evidence>
<evidence type="ECO:0000313" key="3">
    <source>
        <dbReference type="Proteomes" id="UP000501690"/>
    </source>
</evidence>
<sequence>MQAVYNEHVNGFQKALRQAEFLYREVSVTDCRFNVNLDVYDGRMLDVAEISRLKAEKEAVIIANEDTLVTTPAATMVDEGVGQVEVADEEADGVEEDAAGDEVDEVEE</sequence>
<name>A0A4D6KU73_VIGUN</name>
<gene>
    <name evidence="2" type="ORF">DEO72_LG1g3037</name>
</gene>
<keyword evidence="3" id="KW-1185">Reference proteome</keyword>
<organism evidence="2 3">
    <name type="scientific">Vigna unguiculata</name>
    <name type="common">Cowpea</name>
    <dbReference type="NCBI Taxonomy" id="3917"/>
    <lineage>
        <taxon>Eukaryota</taxon>
        <taxon>Viridiplantae</taxon>
        <taxon>Streptophyta</taxon>
        <taxon>Embryophyta</taxon>
        <taxon>Tracheophyta</taxon>
        <taxon>Spermatophyta</taxon>
        <taxon>Magnoliopsida</taxon>
        <taxon>eudicotyledons</taxon>
        <taxon>Gunneridae</taxon>
        <taxon>Pentapetalae</taxon>
        <taxon>rosids</taxon>
        <taxon>fabids</taxon>
        <taxon>Fabales</taxon>
        <taxon>Fabaceae</taxon>
        <taxon>Papilionoideae</taxon>
        <taxon>50 kb inversion clade</taxon>
        <taxon>NPAAA clade</taxon>
        <taxon>indigoferoid/millettioid clade</taxon>
        <taxon>Phaseoleae</taxon>
        <taxon>Vigna</taxon>
    </lineage>
</organism>
<dbReference type="AlphaFoldDB" id="A0A4D6KU73"/>